<organism evidence="6 7">
    <name type="scientific">Agrobacterium vitis</name>
    <name type="common">Rhizobium vitis</name>
    <dbReference type="NCBI Taxonomy" id="373"/>
    <lineage>
        <taxon>Bacteria</taxon>
        <taxon>Pseudomonadati</taxon>
        <taxon>Pseudomonadota</taxon>
        <taxon>Alphaproteobacteria</taxon>
        <taxon>Hyphomicrobiales</taxon>
        <taxon>Rhizobiaceae</taxon>
        <taxon>Rhizobium/Agrobacterium group</taxon>
        <taxon>Agrobacterium</taxon>
    </lineage>
</organism>
<feature type="domain" description="Solute-binding protein family 5" evidence="5">
    <location>
        <begin position="119"/>
        <end position="535"/>
    </location>
</feature>
<dbReference type="InterPro" id="IPR000914">
    <property type="entry name" value="SBP_5_dom"/>
</dbReference>
<evidence type="ECO:0000313" key="7">
    <source>
        <dbReference type="Proteomes" id="UP000436911"/>
    </source>
</evidence>
<dbReference type="CDD" id="cd08497">
    <property type="entry name" value="MbnE-like"/>
    <property type="match status" value="1"/>
</dbReference>
<comment type="similarity">
    <text evidence="2">Belongs to the bacterial solute-binding protein 5 family.</text>
</comment>
<gene>
    <name evidence="6" type="ORF">DXT89_10375</name>
</gene>
<name>A0A368NYF0_AGRVI</name>
<dbReference type="GO" id="GO:0030288">
    <property type="term" value="C:outer membrane-bounded periplasmic space"/>
    <property type="evidence" value="ECO:0007669"/>
    <property type="project" value="TreeGrafter"/>
</dbReference>
<dbReference type="PANTHER" id="PTHR30290:SF64">
    <property type="entry name" value="ABC TRANSPORTER PERIPLASMIC BINDING PROTEIN"/>
    <property type="match status" value="1"/>
</dbReference>
<dbReference type="PANTHER" id="PTHR30290">
    <property type="entry name" value="PERIPLASMIC BINDING COMPONENT OF ABC TRANSPORTER"/>
    <property type="match status" value="1"/>
</dbReference>
<evidence type="ECO:0000256" key="4">
    <source>
        <dbReference type="SAM" id="SignalP"/>
    </source>
</evidence>
<keyword evidence="3 4" id="KW-0732">Signal</keyword>
<dbReference type="Pfam" id="PF00496">
    <property type="entry name" value="SBP_bac_5"/>
    <property type="match status" value="1"/>
</dbReference>
<evidence type="ECO:0000256" key="1">
    <source>
        <dbReference type="ARBA" id="ARBA00004418"/>
    </source>
</evidence>
<dbReference type="PIRSF" id="PIRSF002741">
    <property type="entry name" value="MppA"/>
    <property type="match status" value="1"/>
</dbReference>
<comment type="subcellular location">
    <subcellularLocation>
        <location evidence="1">Periplasm</location>
    </subcellularLocation>
</comment>
<feature type="signal peptide" evidence="4">
    <location>
        <begin position="1"/>
        <end position="34"/>
    </location>
</feature>
<evidence type="ECO:0000259" key="5">
    <source>
        <dbReference type="Pfam" id="PF00496"/>
    </source>
</evidence>
<feature type="chain" id="PRO_5030067965" evidence="4">
    <location>
        <begin position="35"/>
        <end position="624"/>
    </location>
</feature>
<dbReference type="OrthoDB" id="9803988at2"/>
<dbReference type="GO" id="GO:0042884">
    <property type="term" value="P:microcin transport"/>
    <property type="evidence" value="ECO:0007669"/>
    <property type="project" value="TreeGrafter"/>
</dbReference>
<comment type="caution">
    <text evidence="6">The sequence shown here is derived from an EMBL/GenBank/DDBJ whole genome shotgun (WGS) entry which is preliminary data.</text>
</comment>
<dbReference type="SUPFAM" id="SSF53850">
    <property type="entry name" value="Periplasmic binding protein-like II"/>
    <property type="match status" value="1"/>
</dbReference>
<dbReference type="Gene3D" id="3.40.190.10">
    <property type="entry name" value="Periplasmic binding protein-like II"/>
    <property type="match status" value="1"/>
</dbReference>
<reference evidence="6 7" key="1">
    <citation type="submission" date="2018-08" db="EMBL/GenBank/DDBJ databases">
        <title>Genome sequencing of Agrobacterium vitis strain ICMP 10754.</title>
        <authorList>
            <person name="Visnovsky S.B."/>
            <person name="Pitman A.R."/>
        </authorList>
    </citation>
    <scope>NUCLEOTIDE SEQUENCE [LARGE SCALE GENOMIC DNA]</scope>
    <source>
        <strain evidence="6 7">ICMP 10754</strain>
    </source>
</reference>
<dbReference type="GO" id="GO:0015833">
    <property type="term" value="P:peptide transport"/>
    <property type="evidence" value="ECO:0007669"/>
    <property type="project" value="TreeGrafter"/>
</dbReference>
<evidence type="ECO:0000313" key="6">
    <source>
        <dbReference type="EMBL" id="KAA3528410.1"/>
    </source>
</evidence>
<dbReference type="GO" id="GO:0043190">
    <property type="term" value="C:ATP-binding cassette (ABC) transporter complex"/>
    <property type="evidence" value="ECO:0007669"/>
    <property type="project" value="InterPro"/>
</dbReference>
<dbReference type="RefSeq" id="WP_081089139.1">
    <property type="nucleotide sequence ID" value="NZ_JABFNP010000001.1"/>
</dbReference>
<dbReference type="Gene3D" id="3.10.105.10">
    <property type="entry name" value="Dipeptide-binding Protein, Domain 3"/>
    <property type="match status" value="1"/>
</dbReference>
<proteinExistence type="inferred from homology"/>
<dbReference type="EMBL" id="QUSG01000004">
    <property type="protein sequence ID" value="KAA3528410.1"/>
    <property type="molecule type" value="Genomic_DNA"/>
</dbReference>
<sequence>MAVIRAGAKIRALLMGPLFLGLCAAQSLATQAFAEEPQWRHAIGLIDAPKYPEGFQRFDYVNADAPKAGELKLSANGTFDTFNPVLDKGQLAAGLLPRLSMVTETLLKPSLDEDGTSYGLLAEAFAYPDDFSYVKFRLRQQAKWADGQPVTPEDVVFSLEKFKELNPLFTSYYSHVVKAEKTGEREVTFTFDQKGNKELPLIVGELDIVPKHWWEGQGPDGKPRDISKTRLEPIMGSGPYRIAGFSPGGSVRYELREDYWGKDLNVNIGYNNFKTVIYTFFTDENVEFEAFRAGTVDYWYETKAAHWATAFDFPAVKDGRIVREETPNPFRATGIMQAMVPNLRRELFKDERVREALGYAFDFEELNRTVFFNSYKRIDSFFWGTELASSGLPQGRELDILGALKGEVPSDVFTKPYANPIGGTPEKQRDNLRNAVALLKQAGYEIRGSKMVKAATGEPLKFEILLSSPILEVVAVPYVTMLRKIGIEVSIRTVDSSQYINRLRNFDYDMTWTVWGQTRNPGNEQRNYWGSASANQNGSRNYAGISDPAIDKLIDQVVFAKSRDDLITATRALDRVLLAHHYVIPMYYGNTARMGYWSKLAHPAEFPHFSTGFPDIWWSKQAPN</sequence>
<dbReference type="GO" id="GO:1904680">
    <property type="term" value="F:peptide transmembrane transporter activity"/>
    <property type="evidence" value="ECO:0007669"/>
    <property type="project" value="TreeGrafter"/>
</dbReference>
<evidence type="ECO:0000256" key="3">
    <source>
        <dbReference type="ARBA" id="ARBA00022729"/>
    </source>
</evidence>
<dbReference type="AlphaFoldDB" id="A0A368NYF0"/>
<dbReference type="InterPro" id="IPR039424">
    <property type="entry name" value="SBP_5"/>
</dbReference>
<dbReference type="InterPro" id="IPR030678">
    <property type="entry name" value="Peptide/Ni-bd"/>
</dbReference>
<evidence type="ECO:0000256" key="2">
    <source>
        <dbReference type="ARBA" id="ARBA00005695"/>
    </source>
</evidence>
<accession>A0A368NYF0</accession>
<protein>
    <submittedName>
        <fullName evidence="6">ABC transporter substrate-binding protein</fullName>
    </submittedName>
</protein>
<dbReference type="GeneID" id="60681140"/>
<dbReference type="Proteomes" id="UP000436911">
    <property type="component" value="Unassembled WGS sequence"/>
</dbReference>